<comment type="caution">
    <text evidence="1">The sequence shown here is derived from an EMBL/GenBank/DDBJ whole genome shotgun (WGS) entry which is preliminary data.</text>
</comment>
<sequence>MNLSVKRDIIKLSYSCFQKFEQNQGNQKSCNFYDKMVCNDLHLSGNNYKSNPSFNEGPNS</sequence>
<dbReference type="Proteomes" id="UP000789405">
    <property type="component" value="Unassembled WGS sequence"/>
</dbReference>
<accession>A0A9N9CLY4</accession>
<evidence type="ECO:0000313" key="2">
    <source>
        <dbReference type="Proteomes" id="UP000789405"/>
    </source>
</evidence>
<reference evidence="1" key="1">
    <citation type="submission" date="2021-06" db="EMBL/GenBank/DDBJ databases">
        <authorList>
            <person name="Kallberg Y."/>
            <person name="Tangrot J."/>
            <person name="Rosling A."/>
        </authorList>
    </citation>
    <scope>NUCLEOTIDE SEQUENCE</scope>
    <source>
        <strain evidence="1">MA453B</strain>
    </source>
</reference>
<name>A0A9N9CLY4_9GLOM</name>
<organism evidence="1 2">
    <name type="scientific">Dentiscutata erythropus</name>
    <dbReference type="NCBI Taxonomy" id="1348616"/>
    <lineage>
        <taxon>Eukaryota</taxon>
        <taxon>Fungi</taxon>
        <taxon>Fungi incertae sedis</taxon>
        <taxon>Mucoromycota</taxon>
        <taxon>Glomeromycotina</taxon>
        <taxon>Glomeromycetes</taxon>
        <taxon>Diversisporales</taxon>
        <taxon>Gigasporaceae</taxon>
        <taxon>Dentiscutata</taxon>
    </lineage>
</organism>
<dbReference type="EMBL" id="CAJVPY010004029">
    <property type="protein sequence ID" value="CAG8608267.1"/>
    <property type="molecule type" value="Genomic_DNA"/>
</dbReference>
<proteinExistence type="predicted"/>
<dbReference type="AlphaFoldDB" id="A0A9N9CLY4"/>
<gene>
    <name evidence="1" type="ORF">DERYTH_LOCUS7999</name>
</gene>
<keyword evidence="2" id="KW-1185">Reference proteome</keyword>
<evidence type="ECO:0000313" key="1">
    <source>
        <dbReference type="EMBL" id="CAG8608267.1"/>
    </source>
</evidence>
<protein>
    <submittedName>
        <fullName evidence="1">4279_t:CDS:1</fullName>
    </submittedName>
</protein>